<feature type="transmembrane region" description="Helical" evidence="8">
    <location>
        <begin position="166"/>
        <end position="184"/>
    </location>
</feature>
<dbReference type="GO" id="GO:0005886">
    <property type="term" value="C:plasma membrane"/>
    <property type="evidence" value="ECO:0007669"/>
    <property type="project" value="UniProtKB-SubCell"/>
</dbReference>
<comment type="caution">
    <text evidence="9">The sequence shown here is derived from an EMBL/GenBank/DDBJ whole genome shotgun (WGS) entry which is preliminary data.</text>
</comment>
<dbReference type="EMBL" id="MRCE01000012">
    <property type="protein sequence ID" value="OKH37381.1"/>
    <property type="molecule type" value="Genomic_DNA"/>
</dbReference>
<keyword evidence="5 8" id="KW-0812">Transmembrane</keyword>
<dbReference type="OrthoDB" id="7843147at2"/>
<evidence type="ECO:0000256" key="5">
    <source>
        <dbReference type="ARBA" id="ARBA00022692"/>
    </source>
</evidence>
<comment type="similarity">
    <text evidence="2 8">Belongs to the 4-toluene sulfonate uptake permease (TSUP) (TC 2.A.102) family.</text>
</comment>
<evidence type="ECO:0000256" key="4">
    <source>
        <dbReference type="ARBA" id="ARBA00022475"/>
    </source>
</evidence>
<organism evidence="9 10">
    <name type="scientific">[Phormidium ambiguum] IAM M-71</name>
    <dbReference type="NCBI Taxonomy" id="454136"/>
    <lineage>
        <taxon>Bacteria</taxon>
        <taxon>Bacillati</taxon>
        <taxon>Cyanobacteriota</taxon>
        <taxon>Cyanophyceae</taxon>
        <taxon>Oscillatoriophycideae</taxon>
        <taxon>Aerosakkonematales</taxon>
        <taxon>Aerosakkonemataceae</taxon>
        <taxon>Floridanema</taxon>
    </lineage>
</organism>
<reference evidence="9 10" key="1">
    <citation type="submission" date="2016-11" db="EMBL/GenBank/DDBJ databases">
        <title>Draft Genome Sequences of Nine Cyanobacterial Strains from Diverse Habitats.</title>
        <authorList>
            <person name="Zhu T."/>
            <person name="Hou S."/>
            <person name="Lu X."/>
            <person name="Hess W.R."/>
        </authorList>
    </citation>
    <scope>NUCLEOTIDE SEQUENCE [LARGE SCALE GENOMIC DNA]</scope>
    <source>
        <strain evidence="9 10">IAM M-71</strain>
    </source>
</reference>
<accession>A0A1U7IJL2</accession>
<evidence type="ECO:0000256" key="8">
    <source>
        <dbReference type="RuleBase" id="RU363041"/>
    </source>
</evidence>
<feature type="transmembrane region" description="Helical" evidence="8">
    <location>
        <begin position="6"/>
        <end position="32"/>
    </location>
</feature>
<dbReference type="InterPro" id="IPR052017">
    <property type="entry name" value="TSUP"/>
</dbReference>
<evidence type="ECO:0000256" key="3">
    <source>
        <dbReference type="ARBA" id="ARBA00022448"/>
    </source>
</evidence>
<sequence>MVPVNWLIAMVLVTIAGFTRGFSGFGAGLILAPSLSLLFPPQQVIAAILLLEMTAAGGLIPEAVHQTKWPEVLTLAIGAAVMVPVGTYFLSILEPNLMRRIIGALILCFVALLATGHQYFSKPHLSFTSGIGALSGFLTGLAGIGGPPIVLYQLSGDNKAVTNRANFISFFALTQFVALITYWIGGILSINALFLFARFAPVFLFGLFLGGFCFKRVNESLFRKFVLGLLVVAAILALVI</sequence>
<keyword evidence="7 8" id="KW-0472">Membrane</keyword>
<feature type="transmembrane region" description="Helical" evidence="8">
    <location>
        <begin position="132"/>
        <end position="154"/>
    </location>
</feature>
<gene>
    <name evidence="9" type="ORF">NIES2119_14140</name>
</gene>
<dbReference type="PANTHER" id="PTHR30269:SF37">
    <property type="entry name" value="MEMBRANE TRANSPORTER PROTEIN"/>
    <property type="match status" value="1"/>
</dbReference>
<dbReference type="Pfam" id="PF01925">
    <property type="entry name" value="TauE"/>
    <property type="match status" value="1"/>
</dbReference>
<name>A0A1U7IJL2_9CYAN</name>
<evidence type="ECO:0000313" key="9">
    <source>
        <dbReference type="EMBL" id="OKH37381.1"/>
    </source>
</evidence>
<feature type="transmembrane region" description="Helical" evidence="8">
    <location>
        <begin position="72"/>
        <end position="90"/>
    </location>
</feature>
<dbReference type="STRING" id="454136.NIES2119_14140"/>
<keyword evidence="4 8" id="KW-1003">Cell membrane</keyword>
<evidence type="ECO:0000313" key="10">
    <source>
        <dbReference type="Proteomes" id="UP000185860"/>
    </source>
</evidence>
<dbReference type="Proteomes" id="UP000185860">
    <property type="component" value="Unassembled WGS sequence"/>
</dbReference>
<feature type="transmembrane region" description="Helical" evidence="8">
    <location>
        <begin position="190"/>
        <end position="214"/>
    </location>
</feature>
<feature type="transmembrane region" description="Helical" evidence="8">
    <location>
        <begin position="221"/>
        <end position="239"/>
    </location>
</feature>
<evidence type="ECO:0000256" key="2">
    <source>
        <dbReference type="ARBA" id="ARBA00009142"/>
    </source>
</evidence>
<evidence type="ECO:0000256" key="7">
    <source>
        <dbReference type="ARBA" id="ARBA00023136"/>
    </source>
</evidence>
<dbReference type="PANTHER" id="PTHR30269">
    <property type="entry name" value="TRANSMEMBRANE PROTEIN YFCA"/>
    <property type="match status" value="1"/>
</dbReference>
<keyword evidence="6 8" id="KW-1133">Transmembrane helix</keyword>
<comment type="subcellular location">
    <subcellularLocation>
        <location evidence="1 8">Cell membrane</location>
        <topology evidence="1 8">Multi-pass membrane protein</topology>
    </subcellularLocation>
</comment>
<evidence type="ECO:0000256" key="1">
    <source>
        <dbReference type="ARBA" id="ARBA00004651"/>
    </source>
</evidence>
<feature type="transmembrane region" description="Helical" evidence="8">
    <location>
        <begin position="102"/>
        <end position="120"/>
    </location>
</feature>
<dbReference type="AlphaFoldDB" id="A0A1U7IJL2"/>
<dbReference type="InterPro" id="IPR002781">
    <property type="entry name" value="TM_pro_TauE-like"/>
</dbReference>
<evidence type="ECO:0000256" key="6">
    <source>
        <dbReference type="ARBA" id="ARBA00022989"/>
    </source>
</evidence>
<keyword evidence="3" id="KW-0813">Transport</keyword>
<proteinExistence type="inferred from homology"/>
<protein>
    <recommendedName>
        <fullName evidence="8">Probable membrane transporter protein</fullName>
    </recommendedName>
</protein>